<feature type="transmembrane region" description="Helical" evidence="1">
    <location>
        <begin position="12"/>
        <end position="38"/>
    </location>
</feature>
<dbReference type="EMBL" id="BGPR01007276">
    <property type="protein sequence ID" value="GBN25706.1"/>
    <property type="molecule type" value="Genomic_DNA"/>
</dbReference>
<name>A0A4Y2MJA8_ARAVE</name>
<keyword evidence="3" id="KW-1185">Reference proteome</keyword>
<comment type="caution">
    <text evidence="2">The sequence shown here is derived from an EMBL/GenBank/DDBJ whole genome shotgun (WGS) entry which is preliminary data.</text>
</comment>
<feature type="non-terminal residue" evidence="2">
    <location>
        <position position="65"/>
    </location>
</feature>
<dbReference type="OrthoDB" id="6414682at2759"/>
<keyword evidence="1" id="KW-1133">Transmembrane helix</keyword>
<accession>A0A4Y2MJA8</accession>
<sequence>MYELEEPDKGRAWMVAFSACIINLILSGLARMIGYLYVAVIKTYGLHKTGSNVAIHPQKFNTRSL</sequence>
<protein>
    <submittedName>
        <fullName evidence="2">Uncharacterized protein</fullName>
    </submittedName>
</protein>
<gene>
    <name evidence="2" type="ORF">AVEN_172021_1</name>
</gene>
<proteinExistence type="predicted"/>
<evidence type="ECO:0000313" key="3">
    <source>
        <dbReference type="Proteomes" id="UP000499080"/>
    </source>
</evidence>
<reference evidence="2 3" key="1">
    <citation type="journal article" date="2019" name="Sci. Rep.">
        <title>Orb-weaving spider Araneus ventricosus genome elucidates the spidroin gene catalogue.</title>
        <authorList>
            <person name="Kono N."/>
            <person name="Nakamura H."/>
            <person name="Ohtoshi R."/>
            <person name="Moran D.A.P."/>
            <person name="Shinohara A."/>
            <person name="Yoshida Y."/>
            <person name="Fujiwara M."/>
            <person name="Mori M."/>
            <person name="Tomita M."/>
            <person name="Arakawa K."/>
        </authorList>
    </citation>
    <scope>NUCLEOTIDE SEQUENCE [LARGE SCALE GENOMIC DNA]</scope>
</reference>
<dbReference type="AlphaFoldDB" id="A0A4Y2MJA8"/>
<keyword evidence="1" id="KW-0472">Membrane</keyword>
<keyword evidence="1" id="KW-0812">Transmembrane</keyword>
<dbReference type="Proteomes" id="UP000499080">
    <property type="component" value="Unassembled WGS sequence"/>
</dbReference>
<evidence type="ECO:0000313" key="2">
    <source>
        <dbReference type="EMBL" id="GBN25706.1"/>
    </source>
</evidence>
<evidence type="ECO:0000256" key="1">
    <source>
        <dbReference type="SAM" id="Phobius"/>
    </source>
</evidence>
<organism evidence="2 3">
    <name type="scientific">Araneus ventricosus</name>
    <name type="common">Orbweaver spider</name>
    <name type="synonym">Epeira ventricosa</name>
    <dbReference type="NCBI Taxonomy" id="182803"/>
    <lineage>
        <taxon>Eukaryota</taxon>
        <taxon>Metazoa</taxon>
        <taxon>Ecdysozoa</taxon>
        <taxon>Arthropoda</taxon>
        <taxon>Chelicerata</taxon>
        <taxon>Arachnida</taxon>
        <taxon>Araneae</taxon>
        <taxon>Araneomorphae</taxon>
        <taxon>Entelegynae</taxon>
        <taxon>Araneoidea</taxon>
        <taxon>Araneidae</taxon>
        <taxon>Araneus</taxon>
    </lineage>
</organism>